<dbReference type="Proteomes" id="UP000828048">
    <property type="component" value="Chromosome 7"/>
</dbReference>
<gene>
    <name evidence="1" type="ORF">Vadar_016717</name>
</gene>
<evidence type="ECO:0000313" key="2">
    <source>
        <dbReference type="Proteomes" id="UP000828048"/>
    </source>
</evidence>
<comment type="caution">
    <text evidence="1">The sequence shown here is derived from an EMBL/GenBank/DDBJ whole genome shotgun (WGS) entry which is preliminary data.</text>
</comment>
<dbReference type="EMBL" id="CM037157">
    <property type="protein sequence ID" value="KAH7849359.1"/>
    <property type="molecule type" value="Genomic_DNA"/>
</dbReference>
<sequence>MKSSGSLSVTSLKQYGVTKQISTAGPIEADLQRTVELEKTRSPSRAAGMFSGTQEKCATCEKMAYRLEKVGFDP</sequence>
<reference evidence="1 2" key="1">
    <citation type="journal article" date="2021" name="Hortic Res">
        <title>High-quality reference genome and annotation aids understanding of berry development for evergreen blueberry (Vaccinium darrowii).</title>
        <authorList>
            <person name="Yu J."/>
            <person name="Hulse-Kemp A.M."/>
            <person name="Babiker E."/>
            <person name="Staton M."/>
        </authorList>
    </citation>
    <scope>NUCLEOTIDE SEQUENCE [LARGE SCALE GENOMIC DNA]</scope>
    <source>
        <strain evidence="2">cv. NJ 8807/NJ 8810</strain>
        <tissue evidence="1">Young leaf</tissue>
    </source>
</reference>
<keyword evidence="2" id="KW-1185">Reference proteome</keyword>
<protein>
    <submittedName>
        <fullName evidence="1">Uncharacterized protein</fullName>
    </submittedName>
</protein>
<evidence type="ECO:0000313" key="1">
    <source>
        <dbReference type="EMBL" id="KAH7849359.1"/>
    </source>
</evidence>
<name>A0ACB7Y8F9_9ERIC</name>
<organism evidence="1 2">
    <name type="scientific">Vaccinium darrowii</name>
    <dbReference type="NCBI Taxonomy" id="229202"/>
    <lineage>
        <taxon>Eukaryota</taxon>
        <taxon>Viridiplantae</taxon>
        <taxon>Streptophyta</taxon>
        <taxon>Embryophyta</taxon>
        <taxon>Tracheophyta</taxon>
        <taxon>Spermatophyta</taxon>
        <taxon>Magnoliopsida</taxon>
        <taxon>eudicotyledons</taxon>
        <taxon>Gunneridae</taxon>
        <taxon>Pentapetalae</taxon>
        <taxon>asterids</taxon>
        <taxon>Ericales</taxon>
        <taxon>Ericaceae</taxon>
        <taxon>Vaccinioideae</taxon>
        <taxon>Vaccinieae</taxon>
        <taxon>Vaccinium</taxon>
    </lineage>
</organism>
<accession>A0ACB7Y8F9</accession>
<proteinExistence type="predicted"/>